<dbReference type="EMBL" id="JACEIK010001822">
    <property type="protein sequence ID" value="MCD7472376.1"/>
    <property type="molecule type" value="Genomic_DNA"/>
</dbReference>
<protein>
    <submittedName>
        <fullName evidence="1">Uncharacterized protein</fullName>
    </submittedName>
</protein>
<keyword evidence="2" id="KW-1185">Reference proteome</keyword>
<gene>
    <name evidence="1" type="ORF">HAX54_013603</name>
</gene>
<reference evidence="1 2" key="1">
    <citation type="journal article" date="2021" name="BMC Genomics">
        <title>Datura genome reveals duplications of psychoactive alkaloid biosynthetic genes and high mutation rate following tissue culture.</title>
        <authorList>
            <person name="Rajewski A."/>
            <person name="Carter-House D."/>
            <person name="Stajich J."/>
            <person name="Litt A."/>
        </authorList>
    </citation>
    <scope>NUCLEOTIDE SEQUENCE [LARGE SCALE GENOMIC DNA]</scope>
    <source>
        <strain evidence="1">AR-01</strain>
    </source>
</reference>
<evidence type="ECO:0000313" key="1">
    <source>
        <dbReference type="EMBL" id="MCD7472376.1"/>
    </source>
</evidence>
<proteinExistence type="predicted"/>
<dbReference type="Proteomes" id="UP000823775">
    <property type="component" value="Unassembled WGS sequence"/>
</dbReference>
<name>A0ABS8TLG0_DATST</name>
<comment type="caution">
    <text evidence="1">The sequence shown here is derived from an EMBL/GenBank/DDBJ whole genome shotgun (WGS) entry which is preliminary data.</text>
</comment>
<accession>A0ABS8TLG0</accession>
<sequence>NEHQSKLGSEWPTELQMREAKFTNSAIDGENAAPITGSRRGRRIPVSECTKWIMNIEFKRSEGLNF</sequence>
<feature type="non-terminal residue" evidence="1">
    <location>
        <position position="1"/>
    </location>
</feature>
<organism evidence="1 2">
    <name type="scientific">Datura stramonium</name>
    <name type="common">Jimsonweed</name>
    <name type="synonym">Common thornapple</name>
    <dbReference type="NCBI Taxonomy" id="4076"/>
    <lineage>
        <taxon>Eukaryota</taxon>
        <taxon>Viridiplantae</taxon>
        <taxon>Streptophyta</taxon>
        <taxon>Embryophyta</taxon>
        <taxon>Tracheophyta</taxon>
        <taxon>Spermatophyta</taxon>
        <taxon>Magnoliopsida</taxon>
        <taxon>eudicotyledons</taxon>
        <taxon>Gunneridae</taxon>
        <taxon>Pentapetalae</taxon>
        <taxon>asterids</taxon>
        <taxon>lamiids</taxon>
        <taxon>Solanales</taxon>
        <taxon>Solanaceae</taxon>
        <taxon>Solanoideae</taxon>
        <taxon>Datureae</taxon>
        <taxon>Datura</taxon>
    </lineage>
</organism>
<evidence type="ECO:0000313" key="2">
    <source>
        <dbReference type="Proteomes" id="UP000823775"/>
    </source>
</evidence>